<gene>
    <name evidence="2" type="ORF">CCAE0312_LOCUS9913</name>
</gene>
<proteinExistence type="predicted"/>
<dbReference type="AlphaFoldDB" id="A0A7S1TJ63"/>
<organism evidence="2">
    <name type="scientific">Compsopogon caeruleus</name>
    <dbReference type="NCBI Taxonomy" id="31354"/>
    <lineage>
        <taxon>Eukaryota</taxon>
        <taxon>Rhodophyta</taxon>
        <taxon>Compsopogonophyceae</taxon>
        <taxon>Compsopogonales</taxon>
        <taxon>Compsopogonaceae</taxon>
        <taxon>Compsopogon</taxon>
    </lineage>
</organism>
<feature type="region of interest" description="Disordered" evidence="1">
    <location>
        <begin position="68"/>
        <end position="108"/>
    </location>
</feature>
<dbReference type="EMBL" id="HBGH01017844">
    <property type="protein sequence ID" value="CAD9237814.1"/>
    <property type="molecule type" value="Transcribed_RNA"/>
</dbReference>
<feature type="compositionally biased region" description="Basic residues" evidence="1">
    <location>
        <begin position="79"/>
        <end position="89"/>
    </location>
</feature>
<protein>
    <submittedName>
        <fullName evidence="2">Uncharacterized protein</fullName>
    </submittedName>
</protein>
<sequence>MTITMPSVVRKTLETTKLEITIQPGNVENVYSLNENICWPKETLTPKKWLESSSVKPWRVTKEHITQGPCCEQRDGNRHAKREKKRKEKPTHEAHIEPPLNEENLTQD</sequence>
<accession>A0A7S1TJ63</accession>
<evidence type="ECO:0000313" key="2">
    <source>
        <dbReference type="EMBL" id="CAD9237814.1"/>
    </source>
</evidence>
<reference evidence="2" key="1">
    <citation type="submission" date="2021-01" db="EMBL/GenBank/DDBJ databases">
        <authorList>
            <person name="Corre E."/>
            <person name="Pelletier E."/>
            <person name="Niang G."/>
            <person name="Scheremetjew M."/>
            <person name="Finn R."/>
            <person name="Kale V."/>
            <person name="Holt S."/>
            <person name="Cochrane G."/>
            <person name="Meng A."/>
            <person name="Brown T."/>
            <person name="Cohen L."/>
        </authorList>
    </citation>
    <scope>NUCLEOTIDE SEQUENCE</scope>
    <source>
        <strain evidence="2">SAG 36.94</strain>
    </source>
</reference>
<name>A0A7S1TJ63_9RHOD</name>
<evidence type="ECO:0000256" key="1">
    <source>
        <dbReference type="SAM" id="MobiDB-lite"/>
    </source>
</evidence>